<name>A0A7I8E0P1_9FIRM</name>
<dbReference type="Proteomes" id="UP000593842">
    <property type="component" value="Chromosome"/>
</dbReference>
<proteinExistence type="predicted"/>
<organism evidence="1 2">
    <name type="scientific">Faecalibacillus intestinalis</name>
    <dbReference type="NCBI Taxonomy" id="1982626"/>
    <lineage>
        <taxon>Bacteria</taxon>
        <taxon>Bacillati</taxon>
        <taxon>Bacillota</taxon>
        <taxon>Erysipelotrichia</taxon>
        <taxon>Erysipelotrichales</taxon>
        <taxon>Coprobacillaceae</taxon>
        <taxon>Faecalibacillus</taxon>
    </lineage>
</organism>
<dbReference type="AlphaFoldDB" id="A0A7I8E0P1"/>
<dbReference type="KEGG" id="fit:Fi14EGH31_13450"/>
<dbReference type="GeneID" id="70579784"/>
<dbReference type="RefSeq" id="WP_117828518.1">
    <property type="nucleotide sequence ID" value="NZ_AP024085.1"/>
</dbReference>
<reference evidence="2" key="1">
    <citation type="submission" date="2020-09" db="EMBL/GenBank/DDBJ databases">
        <title>Complete genome sequencing of Faecalibacillus intestinalis strain 14EGH31.</title>
        <authorList>
            <person name="Sakamoto M."/>
            <person name="Murakami T."/>
            <person name="Mori H."/>
        </authorList>
    </citation>
    <scope>NUCLEOTIDE SEQUENCE [LARGE SCALE GENOMIC DNA]</scope>
    <source>
        <strain evidence="2">14EGH31</strain>
    </source>
</reference>
<evidence type="ECO:0000313" key="1">
    <source>
        <dbReference type="EMBL" id="BCL57633.1"/>
    </source>
</evidence>
<dbReference type="Pfam" id="PF14460">
    <property type="entry name" value="Prok-E2_D"/>
    <property type="match status" value="1"/>
</dbReference>
<dbReference type="EMBL" id="AP024085">
    <property type="protein sequence ID" value="BCL57633.1"/>
    <property type="molecule type" value="Genomic_DNA"/>
</dbReference>
<protein>
    <submittedName>
        <fullName evidence="1">Uncharacterized protein</fullName>
    </submittedName>
</protein>
<sequence>MKEVIIKFSNVKSDAELCIKKGDIITFKKLAIEDALNAIEECATNSLMIKKIKLLPENVIAKGGGYTVIRQPEHVQYVTFNQTSYKINFPNSIYIVLHSSKQIKSIKNYCYKEYKGEETELYDYAMPNVLVENRMCIGTADRTIKDGDVEGALNKIIATPYSHNTFNGINGFSSTIKYFEYLEDNPFPYKLLKKLNRKLKDVTI</sequence>
<dbReference type="InterPro" id="IPR032787">
    <property type="entry name" value="Prok-E2_D"/>
</dbReference>
<accession>A0A7I8E0P1</accession>
<evidence type="ECO:0000313" key="2">
    <source>
        <dbReference type="Proteomes" id="UP000593842"/>
    </source>
</evidence>
<gene>
    <name evidence="1" type="ORF">Fi14EGH31_13450</name>
</gene>